<dbReference type="Proteomes" id="UP000256520">
    <property type="component" value="Unassembled WGS sequence"/>
</dbReference>
<evidence type="ECO:0000313" key="5">
    <source>
        <dbReference type="Proteomes" id="UP000256520"/>
    </source>
</evidence>
<gene>
    <name evidence="4" type="ORF">CWR45_14800</name>
</gene>
<feature type="region of interest" description="Disordered" evidence="2">
    <location>
        <begin position="179"/>
        <end position="203"/>
    </location>
</feature>
<protein>
    <submittedName>
        <fullName evidence="4">Transposase</fullName>
    </submittedName>
</protein>
<comment type="similarity">
    <text evidence="1">Belongs to the IS150/IS1296 orfA family.</text>
</comment>
<feature type="non-terminal residue" evidence="4">
    <location>
        <position position="1"/>
    </location>
</feature>
<sequence>YRPPKVRVENLTFGGVFMVKYSEEFKIKLVTEYLYGNFGYPSLAKKYNMPSSSPLKNWVSSYKAHGMDGLKRRKTRKEYSVQFKLNTIQFMLETGASYQETSDKFKMNNPSLINRWMKTFSEQGIEGLEPKSKGRPSMSKKPNNKKKDEKKLTREEELEREIELLRLENAYLKKLRAFRENPHASHEKHKQRWHSSLKKKDSD</sequence>
<dbReference type="PANTHER" id="PTHR33795">
    <property type="entry name" value="INSERTION ELEMENT IS150 PROTEIN INSJ"/>
    <property type="match status" value="1"/>
</dbReference>
<evidence type="ECO:0000256" key="2">
    <source>
        <dbReference type="SAM" id="MobiDB-lite"/>
    </source>
</evidence>
<organism evidence="4 5">
    <name type="scientific">Oceanobacillus chungangensis</name>
    <dbReference type="NCBI Taxonomy" id="1229152"/>
    <lineage>
        <taxon>Bacteria</taxon>
        <taxon>Bacillati</taxon>
        <taxon>Bacillota</taxon>
        <taxon>Bacilli</taxon>
        <taxon>Bacillales</taxon>
        <taxon>Bacillaceae</taxon>
        <taxon>Oceanobacillus</taxon>
    </lineage>
</organism>
<accession>A0A3D8PK34</accession>
<dbReference type="Pfam" id="PF13518">
    <property type="entry name" value="HTH_28"/>
    <property type="match status" value="2"/>
</dbReference>
<proteinExistence type="inferred from homology"/>
<keyword evidence="5" id="KW-1185">Reference proteome</keyword>
<dbReference type="InterPro" id="IPR036388">
    <property type="entry name" value="WH-like_DNA-bd_sf"/>
</dbReference>
<feature type="domain" description="Insertion element IS150 protein InsJ-like helix-turn-helix" evidence="3">
    <location>
        <begin position="25"/>
        <end position="77"/>
    </location>
</feature>
<feature type="compositionally biased region" description="Basic residues" evidence="2">
    <location>
        <begin position="186"/>
        <end position="197"/>
    </location>
</feature>
<dbReference type="AlphaFoldDB" id="A0A3D8PK34"/>
<comment type="caution">
    <text evidence="4">The sequence shown here is derived from an EMBL/GenBank/DDBJ whole genome shotgun (WGS) entry which is preliminary data.</text>
</comment>
<dbReference type="InterPro" id="IPR052057">
    <property type="entry name" value="IS150/IS1296_orfA-like"/>
</dbReference>
<dbReference type="EMBL" id="PIOD01000019">
    <property type="protein sequence ID" value="RDW16443.1"/>
    <property type="molecule type" value="Genomic_DNA"/>
</dbReference>
<evidence type="ECO:0000256" key="1">
    <source>
        <dbReference type="ARBA" id="ARBA00038232"/>
    </source>
</evidence>
<evidence type="ECO:0000313" key="4">
    <source>
        <dbReference type="EMBL" id="RDW16443.1"/>
    </source>
</evidence>
<dbReference type="PANTHER" id="PTHR33795:SF1">
    <property type="entry name" value="INSERTION ELEMENT IS150 PROTEIN INSJ"/>
    <property type="match status" value="1"/>
</dbReference>
<reference evidence="5" key="1">
    <citation type="submission" date="2017-11" db="EMBL/GenBank/DDBJ databases">
        <authorList>
            <person name="Zhu W."/>
        </authorList>
    </citation>
    <scope>NUCLEOTIDE SEQUENCE [LARGE SCALE GENOMIC DNA]</scope>
    <source>
        <strain evidence="5">CAU 1051</strain>
    </source>
</reference>
<dbReference type="InterPro" id="IPR010921">
    <property type="entry name" value="Trp_repressor/repl_initiator"/>
</dbReference>
<feature type="domain" description="Insertion element IS150 protein InsJ-like helix-turn-helix" evidence="3">
    <location>
        <begin position="83"/>
        <end position="136"/>
    </location>
</feature>
<dbReference type="Gene3D" id="1.10.10.10">
    <property type="entry name" value="Winged helix-like DNA-binding domain superfamily/Winged helix DNA-binding domain"/>
    <property type="match status" value="2"/>
</dbReference>
<feature type="compositionally biased region" description="Basic and acidic residues" evidence="2">
    <location>
        <begin position="145"/>
        <end position="156"/>
    </location>
</feature>
<evidence type="ECO:0000259" key="3">
    <source>
        <dbReference type="Pfam" id="PF13518"/>
    </source>
</evidence>
<dbReference type="InterPro" id="IPR055247">
    <property type="entry name" value="InsJ-like_HTH"/>
</dbReference>
<name>A0A3D8PK34_9BACI</name>
<feature type="region of interest" description="Disordered" evidence="2">
    <location>
        <begin position="125"/>
        <end position="156"/>
    </location>
</feature>
<dbReference type="SUPFAM" id="SSF48295">
    <property type="entry name" value="TrpR-like"/>
    <property type="match status" value="1"/>
</dbReference>
<dbReference type="GO" id="GO:0043565">
    <property type="term" value="F:sequence-specific DNA binding"/>
    <property type="evidence" value="ECO:0007669"/>
    <property type="project" value="InterPro"/>
</dbReference>